<sequence length="148" mass="16772">MEYIKIKFGNELDSIGSRFETTLEQMFRTMNPGFSLCSPSWTPPMDIFETKDAIIIRADMAGVKKEDMEVEINSKAVRIYGKRSELTPAQNGTYRLAEIQYGAFERILFLPAPVDTEIVNASYVNGFLQITLAKLPMDTVHKIPISEE</sequence>
<evidence type="ECO:0000256" key="1">
    <source>
        <dbReference type="PROSITE-ProRule" id="PRU00285"/>
    </source>
</evidence>
<dbReference type="AlphaFoldDB" id="A0A7C4VQH2"/>
<dbReference type="InterPro" id="IPR008978">
    <property type="entry name" value="HSP20-like_chaperone"/>
</dbReference>
<evidence type="ECO:0000256" key="2">
    <source>
        <dbReference type="RuleBase" id="RU003616"/>
    </source>
</evidence>
<reference evidence="4" key="1">
    <citation type="journal article" date="2020" name="mSystems">
        <title>Genome- and Community-Level Interaction Insights into Carbon Utilization and Element Cycling Functions of Hydrothermarchaeota in Hydrothermal Sediment.</title>
        <authorList>
            <person name="Zhou Z."/>
            <person name="Liu Y."/>
            <person name="Xu W."/>
            <person name="Pan J."/>
            <person name="Luo Z.H."/>
            <person name="Li M."/>
        </authorList>
    </citation>
    <scope>NUCLEOTIDE SEQUENCE [LARGE SCALE GENOMIC DNA]</scope>
    <source>
        <strain evidence="4">SpSt-477</strain>
    </source>
</reference>
<evidence type="ECO:0000259" key="3">
    <source>
        <dbReference type="PROSITE" id="PS01031"/>
    </source>
</evidence>
<dbReference type="EMBL" id="DSUH01000249">
    <property type="protein sequence ID" value="HGU33349.1"/>
    <property type="molecule type" value="Genomic_DNA"/>
</dbReference>
<dbReference type="PROSITE" id="PS01031">
    <property type="entry name" value="SHSP"/>
    <property type="match status" value="1"/>
</dbReference>
<dbReference type="SUPFAM" id="SSF49764">
    <property type="entry name" value="HSP20-like chaperones"/>
    <property type="match status" value="1"/>
</dbReference>
<organism evidence="4">
    <name type="scientific">Desulfatirhabdium butyrativorans</name>
    <dbReference type="NCBI Taxonomy" id="340467"/>
    <lineage>
        <taxon>Bacteria</taxon>
        <taxon>Pseudomonadati</taxon>
        <taxon>Thermodesulfobacteriota</taxon>
        <taxon>Desulfobacteria</taxon>
        <taxon>Desulfobacterales</taxon>
        <taxon>Desulfatirhabdiaceae</taxon>
        <taxon>Desulfatirhabdium</taxon>
    </lineage>
</organism>
<feature type="domain" description="SHSP" evidence="3">
    <location>
        <begin position="36"/>
        <end position="148"/>
    </location>
</feature>
<dbReference type="InterPro" id="IPR002068">
    <property type="entry name" value="A-crystallin/Hsp20_dom"/>
</dbReference>
<name>A0A7C4VQH2_9BACT</name>
<dbReference type="PANTHER" id="PTHR11527">
    <property type="entry name" value="HEAT-SHOCK PROTEIN 20 FAMILY MEMBER"/>
    <property type="match status" value="1"/>
</dbReference>
<comment type="caution">
    <text evidence="4">The sequence shown here is derived from an EMBL/GenBank/DDBJ whole genome shotgun (WGS) entry which is preliminary data.</text>
</comment>
<accession>A0A7C4VQH2</accession>
<dbReference type="CDD" id="cd06464">
    <property type="entry name" value="ACD_sHsps-like"/>
    <property type="match status" value="1"/>
</dbReference>
<dbReference type="Gene3D" id="2.60.40.790">
    <property type="match status" value="1"/>
</dbReference>
<dbReference type="Pfam" id="PF00011">
    <property type="entry name" value="HSP20"/>
    <property type="match status" value="1"/>
</dbReference>
<gene>
    <name evidence="4" type="ORF">ENS29_10900</name>
</gene>
<dbReference type="InterPro" id="IPR031107">
    <property type="entry name" value="Small_HSP"/>
</dbReference>
<comment type="similarity">
    <text evidence="1 2">Belongs to the small heat shock protein (HSP20) family.</text>
</comment>
<protein>
    <submittedName>
        <fullName evidence="4">Hsp20/alpha crystallin family protein</fullName>
    </submittedName>
</protein>
<proteinExistence type="inferred from homology"/>
<evidence type="ECO:0000313" key="4">
    <source>
        <dbReference type="EMBL" id="HGU33349.1"/>
    </source>
</evidence>